<feature type="transmembrane region" description="Helical" evidence="6">
    <location>
        <begin position="307"/>
        <end position="339"/>
    </location>
</feature>
<dbReference type="EMBL" id="LNQE01000945">
    <property type="protein sequence ID" value="KUG22681.1"/>
    <property type="molecule type" value="Genomic_DNA"/>
</dbReference>
<evidence type="ECO:0000256" key="6">
    <source>
        <dbReference type="SAM" id="Phobius"/>
    </source>
</evidence>
<sequence>MKDKKPINSQNIIFFILLTFITCLLAYILEPFFFALLWAVLIASVFSPFYKFINKKIVNPNLCAALTMIGISICLILPVVLFVDLLILEIIDIYQSYNSYSSNWIGTLSEALKSLSKKPIFAGLNVDQAFLINKSQEAFKFITNYVFNHISDFTQNTILIVIQFAVMLYSLFFFLRDGGRLVTTLKDNTPVDNKHLDHFINKFMTTAKASLKFTFIIGGIQGLLGGLIFYITGIERALVWGVLMFALSIVPAIGCSLIWAPAGIIMLLLGNIWQGVIILLFGAFFISSVDNLLRPVLLGRDTQMHSLLIFLSTLGGIAAFGFSGFILGPVIASLFLAAWQLFPDIYKKQEN</sequence>
<evidence type="ECO:0000256" key="4">
    <source>
        <dbReference type="ARBA" id="ARBA00022989"/>
    </source>
</evidence>
<feature type="transmembrane region" description="Helical" evidence="6">
    <location>
        <begin position="237"/>
        <end position="260"/>
    </location>
</feature>
<dbReference type="InterPro" id="IPR002549">
    <property type="entry name" value="AI-2E-like"/>
</dbReference>
<dbReference type="GO" id="GO:0016020">
    <property type="term" value="C:membrane"/>
    <property type="evidence" value="ECO:0007669"/>
    <property type="project" value="UniProtKB-SubCell"/>
</dbReference>
<accession>A0A0W8FPE1</accession>
<protein>
    <submittedName>
        <fullName evidence="7">Putative membrane protein</fullName>
    </submittedName>
</protein>
<reference evidence="7" key="1">
    <citation type="journal article" date="2015" name="Proc. Natl. Acad. Sci. U.S.A.">
        <title>Networks of energetic and metabolic interactions define dynamics in microbial communities.</title>
        <authorList>
            <person name="Embree M."/>
            <person name="Liu J.K."/>
            <person name="Al-Bassam M.M."/>
            <person name="Zengler K."/>
        </authorList>
    </citation>
    <scope>NUCLEOTIDE SEQUENCE</scope>
</reference>
<evidence type="ECO:0000256" key="5">
    <source>
        <dbReference type="ARBA" id="ARBA00023136"/>
    </source>
</evidence>
<dbReference type="AlphaFoldDB" id="A0A0W8FPE1"/>
<feature type="transmembrane region" description="Helical" evidence="6">
    <location>
        <begin position="157"/>
        <end position="175"/>
    </location>
</feature>
<proteinExistence type="inferred from homology"/>
<dbReference type="Pfam" id="PF01594">
    <property type="entry name" value="AI-2E_transport"/>
    <property type="match status" value="1"/>
</dbReference>
<evidence type="ECO:0000313" key="7">
    <source>
        <dbReference type="EMBL" id="KUG22681.1"/>
    </source>
</evidence>
<name>A0A0W8FPE1_9ZZZZ</name>
<gene>
    <name evidence="7" type="ORF">ASZ90_007546</name>
</gene>
<comment type="similarity">
    <text evidence="2">Belongs to the autoinducer-2 exporter (AI-2E) (TC 2.A.86) family.</text>
</comment>
<feature type="transmembrane region" description="Helical" evidence="6">
    <location>
        <begin position="267"/>
        <end position="287"/>
    </location>
</feature>
<feature type="transmembrane region" description="Helical" evidence="6">
    <location>
        <begin position="65"/>
        <end position="91"/>
    </location>
</feature>
<comment type="caution">
    <text evidence="7">The sequence shown here is derived from an EMBL/GenBank/DDBJ whole genome shotgun (WGS) entry which is preliminary data.</text>
</comment>
<keyword evidence="4 6" id="KW-1133">Transmembrane helix</keyword>
<comment type="subcellular location">
    <subcellularLocation>
        <location evidence="1">Membrane</location>
        <topology evidence="1">Multi-pass membrane protein</topology>
    </subcellularLocation>
</comment>
<keyword evidence="5 6" id="KW-0472">Membrane</keyword>
<evidence type="ECO:0000256" key="1">
    <source>
        <dbReference type="ARBA" id="ARBA00004141"/>
    </source>
</evidence>
<evidence type="ECO:0000256" key="3">
    <source>
        <dbReference type="ARBA" id="ARBA00022692"/>
    </source>
</evidence>
<feature type="transmembrane region" description="Helical" evidence="6">
    <location>
        <begin position="35"/>
        <end position="53"/>
    </location>
</feature>
<organism evidence="7">
    <name type="scientific">hydrocarbon metagenome</name>
    <dbReference type="NCBI Taxonomy" id="938273"/>
    <lineage>
        <taxon>unclassified sequences</taxon>
        <taxon>metagenomes</taxon>
        <taxon>ecological metagenomes</taxon>
    </lineage>
</organism>
<dbReference type="PANTHER" id="PTHR21716">
    <property type="entry name" value="TRANSMEMBRANE PROTEIN"/>
    <property type="match status" value="1"/>
</dbReference>
<dbReference type="PANTHER" id="PTHR21716:SF4">
    <property type="entry name" value="TRANSMEMBRANE PROTEIN 245"/>
    <property type="match status" value="1"/>
</dbReference>
<evidence type="ECO:0000256" key="2">
    <source>
        <dbReference type="ARBA" id="ARBA00009773"/>
    </source>
</evidence>
<feature type="transmembrane region" description="Helical" evidence="6">
    <location>
        <begin position="211"/>
        <end position="231"/>
    </location>
</feature>
<feature type="transmembrane region" description="Helical" evidence="6">
    <location>
        <begin position="12"/>
        <end position="29"/>
    </location>
</feature>
<keyword evidence="3 6" id="KW-0812">Transmembrane</keyword>